<dbReference type="EMBL" id="JAEUBF010000681">
    <property type="protein sequence ID" value="KAH3676097.1"/>
    <property type="molecule type" value="Genomic_DNA"/>
</dbReference>
<evidence type="ECO:0000313" key="12">
    <source>
        <dbReference type="Proteomes" id="UP000769528"/>
    </source>
</evidence>
<evidence type="ECO:0000256" key="10">
    <source>
        <dbReference type="SAM" id="Phobius"/>
    </source>
</evidence>
<dbReference type="AlphaFoldDB" id="A0A9P8PPX2"/>
<gene>
    <name evidence="11" type="ORF">WICMUC_002394</name>
</gene>
<evidence type="ECO:0000256" key="7">
    <source>
        <dbReference type="ARBA" id="ARBA00022989"/>
    </source>
</evidence>
<reference evidence="11" key="1">
    <citation type="journal article" date="2021" name="Open Biol.">
        <title>Shared evolutionary footprints suggest mitochondrial oxidative damage underlies multiple complex I losses in fungi.</title>
        <authorList>
            <person name="Schikora-Tamarit M.A."/>
            <person name="Marcet-Houben M."/>
            <person name="Nosek J."/>
            <person name="Gabaldon T."/>
        </authorList>
    </citation>
    <scope>NUCLEOTIDE SEQUENCE</scope>
    <source>
        <strain evidence="11">CBS6341</strain>
    </source>
</reference>
<comment type="subcellular location">
    <subcellularLocation>
        <location evidence="1">Endoplasmic reticulum membrane</location>
        <topology evidence="1">Multi-pass membrane protein</topology>
    </subcellularLocation>
</comment>
<dbReference type="GO" id="GO:0016255">
    <property type="term" value="P:attachment of GPI anchor to protein"/>
    <property type="evidence" value="ECO:0007669"/>
    <property type="project" value="InterPro"/>
</dbReference>
<dbReference type="GO" id="GO:0042765">
    <property type="term" value="C:GPI-anchor transamidase complex"/>
    <property type="evidence" value="ECO:0007669"/>
    <property type="project" value="InterPro"/>
</dbReference>
<protein>
    <recommendedName>
        <fullName evidence="13">GPI transamidase component GPI17</fullName>
    </recommendedName>
</protein>
<dbReference type="OrthoDB" id="28748at2759"/>
<keyword evidence="8 10" id="KW-0472">Membrane</keyword>
<comment type="pathway">
    <text evidence="2">Glycolipid biosynthesis; glycosylphosphatidylinositol-anchor biosynthesis.</text>
</comment>
<reference evidence="11" key="2">
    <citation type="submission" date="2021-01" db="EMBL/GenBank/DDBJ databases">
        <authorList>
            <person name="Schikora-Tamarit M.A."/>
        </authorList>
    </citation>
    <scope>NUCLEOTIDE SEQUENCE</scope>
    <source>
        <strain evidence="11">CBS6341</strain>
    </source>
</reference>
<evidence type="ECO:0000256" key="2">
    <source>
        <dbReference type="ARBA" id="ARBA00004687"/>
    </source>
</evidence>
<evidence type="ECO:0008006" key="13">
    <source>
        <dbReference type="Google" id="ProtNLM"/>
    </source>
</evidence>
<comment type="caution">
    <text evidence="11">The sequence shown here is derived from an EMBL/GenBank/DDBJ whole genome shotgun (WGS) entry which is preliminary data.</text>
</comment>
<keyword evidence="9" id="KW-0325">Glycoprotein</keyword>
<accession>A0A9P8PPX2</accession>
<dbReference type="GO" id="GO:0006506">
    <property type="term" value="P:GPI anchor biosynthetic process"/>
    <property type="evidence" value="ECO:0007669"/>
    <property type="project" value="UniProtKB-KW"/>
</dbReference>
<dbReference type="PANTHER" id="PTHR21072:SF13">
    <property type="entry name" value="GPI TRANSAMIDASE COMPONENT PIG-S"/>
    <property type="match status" value="1"/>
</dbReference>
<keyword evidence="12" id="KW-1185">Reference proteome</keyword>
<name>A0A9P8PPX2_9ASCO</name>
<feature type="transmembrane region" description="Helical" evidence="10">
    <location>
        <begin position="39"/>
        <end position="57"/>
    </location>
</feature>
<evidence type="ECO:0000256" key="1">
    <source>
        <dbReference type="ARBA" id="ARBA00004477"/>
    </source>
</evidence>
<keyword evidence="7 10" id="KW-1133">Transmembrane helix</keyword>
<sequence>MDISRIENDQDEKLKLENSKRISQLIQSESADSLLLRRWVVISIILIYVFIGLPVWFKLTEIYRAPLPSNFINMLQNNQNIDLKIHNTVYLRVGDQLKFPDLPEATQIQINHELHQLTLDPQESLIVDWNVSLTYDQPPNNNAYILELEVADSEGIAVDEISKVTTLFYTLQSIKNNDLPFFVTQTILQHIFKTEIEMFKTKNQKIKNSNVINYSPKVHLSFKLLTGDGLPIDWEIDQAINEYFKPLTQLFKNYIEFSIDSEIKYFTQLNLKQTQNETKELKLNELSTILDFSDWDVSLDQFPYPQLNFILYFPSEKQSPLNFEFSSDEQVPFLIPQWGSIILHKYPLEENSYIKKEYLLPVLETFTSELFTLLGLPKDPKNPFIRLDALLKYTIIDNLNKGIDSLSSLLKLSESLPNISIPKTVLNNVKRALLARNNIVKYLNEDNDFENALLESIKVLKYSEDAFFDREMVQQNFFPQEHKVAVYLPLLGPLTLICLLGLKRVLSEIKVVNAKRQ</sequence>
<evidence type="ECO:0000256" key="9">
    <source>
        <dbReference type="ARBA" id="ARBA00023180"/>
    </source>
</evidence>
<comment type="similarity">
    <text evidence="3">Belongs to the PIGS family.</text>
</comment>
<evidence type="ECO:0000256" key="6">
    <source>
        <dbReference type="ARBA" id="ARBA00022824"/>
    </source>
</evidence>
<dbReference type="Pfam" id="PF10510">
    <property type="entry name" value="PIG-S"/>
    <property type="match status" value="1"/>
</dbReference>
<dbReference type="InterPro" id="IPR019540">
    <property type="entry name" value="PtdIno-glycan_biosynth_class_S"/>
</dbReference>
<proteinExistence type="inferred from homology"/>
<keyword evidence="6" id="KW-0256">Endoplasmic reticulum</keyword>
<dbReference type="Proteomes" id="UP000769528">
    <property type="component" value="Unassembled WGS sequence"/>
</dbReference>
<dbReference type="PANTHER" id="PTHR21072">
    <property type="entry name" value="GPI TRANSAMIDASE COMPONENT PIG-S"/>
    <property type="match status" value="1"/>
</dbReference>
<keyword evidence="5 10" id="KW-0812">Transmembrane</keyword>
<evidence type="ECO:0000256" key="8">
    <source>
        <dbReference type="ARBA" id="ARBA00023136"/>
    </source>
</evidence>
<feature type="transmembrane region" description="Helical" evidence="10">
    <location>
        <begin position="484"/>
        <end position="502"/>
    </location>
</feature>
<evidence type="ECO:0000256" key="5">
    <source>
        <dbReference type="ARBA" id="ARBA00022692"/>
    </source>
</evidence>
<evidence type="ECO:0000256" key="3">
    <source>
        <dbReference type="ARBA" id="ARBA00005316"/>
    </source>
</evidence>
<organism evidence="11 12">
    <name type="scientific">Wickerhamomyces mucosus</name>
    <dbReference type="NCBI Taxonomy" id="1378264"/>
    <lineage>
        <taxon>Eukaryota</taxon>
        <taxon>Fungi</taxon>
        <taxon>Dikarya</taxon>
        <taxon>Ascomycota</taxon>
        <taxon>Saccharomycotina</taxon>
        <taxon>Saccharomycetes</taxon>
        <taxon>Phaffomycetales</taxon>
        <taxon>Wickerhamomycetaceae</taxon>
        <taxon>Wickerhamomyces</taxon>
    </lineage>
</organism>
<evidence type="ECO:0000256" key="4">
    <source>
        <dbReference type="ARBA" id="ARBA00022502"/>
    </source>
</evidence>
<keyword evidence="4" id="KW-0337">GPI-anchor biosynthesis</keyword>
<evidence type="ECO:0000313" key="11">
    <source>
        <dbReference type="EMBL" id="KAH3676097.1"/>
    </source>
</evidence>